<evidence type="ECO:0008006" key="3">
    <source>
        <dbReference type="Google" id="ProtNLM"/>
    </source>
</evidence>
<reference evidence="1 2" key="1">
    <citation type="submission" date="2019-02" db="EMBL/GenBank/DDBJ databases">
        <title>Deep-cultivation of Planctomycetes and their phenomic and genomic characterization uncovers novel biology.</title>
        <authorList>
            <person name="Wiegand S."/>
            <person name="Jogler M."/>
            <person name="Boedeker C."/>
            <person name="Pinto D."/>
            <person name="Vollmers J."/>
            <person name="Rivas-Marin E."/>
            <person name="Kohn T."/>
            <person name="Peeters S.H."/>
            <person name="Heuer A."/>
            <person name="Rast P."/>
            <person name="Oberbeckmann S."/>
            <person name="Bunk B."/>
            <person name="Jeske O."/>
            <person name="Meyerdierks A."/>
            <person name="Storesund J.E."/>
            <person name="Kallscheuer N."/>
            <person name="Luecker S."/>
            <person name="Lage O.M."/>
            <person name="Pohl T."/>
            <person name="Merkel B.J."/>
            <person name="Hornburger P."/>
            <person name="Mueller R.-W."/>
            <person name="Bruemmer F."/>
            <person name="Labrenz M."/>
            <person name="Spormann A.M."/>
            <person name="Op den Camp H."/>
            <person name="Overmann J."/>
            <person name="Amann R."/>
            <person name="Jetten M.S.M."/>
            <person name="Mascher T."/>
            <person name="Medema M.H."/>
            <person name="Devos D.P."/>
            <person name="Kaster A.-K."/>
            <person name="Ovreas L."/>
            <person name="Rohde M."/>
            <person name="Galperin M.Y."/>
            <person name="Jogler C."/>
        </authorList>
    </citation>
    <scope>NUCLEOTIDE SEQUENCE [LARGE SCALE GENOMIC DNA]</scope>
    <source>
        <strain evidence="1 2">ETA_A1</strain>
    </source>
</reference>
<keyword evidence="2" id="KW-1185">Reference proteome</keyword>
<gene>
    <name evidence="1" type="ORF">ETAA1_32380</name>
</gene>
<organism evidence="1 2">
    <name type="scientific">Urbifossiella limnaea</name>
    <dbReference type="NCBI Taxonomy" id="2528023"/>
    <lineage>
        <taxon>Bacteria</taxon>
        <taxon>Pseudomonadati</taxon>
        <taxon>Planctomycetota</taxon>
        <taxon>Planctomycetia</taxon>
        <taxon>Gemmatales</taxon>
        <taxon>Gemmataceae</taxon>
        <taxon>Urbifossiella</taxon>
    </lineage>
</organism>
<evidence type="ECO:0000313" key="1">
    <source>
        <dbReference type="EMBL" id="QDU21272.1"/>
    </source>
</evidence>
<evidence type="ECO:0000313" key="2">
    <source>
        <dbReference type="Proteomes" id="UP000319576"/>
    </source>
</evidence>
<accession>A0A517XUT5</accession>
<dbReference type="EMBL" id="CP036273">
    <property type="protein sequence ID" value="QDU21272.1"/>
    <property type="molecule type" value="Genomic_DNA"/>
</dbReference>
<protein>
    <recommendedName>
        <fullName evidence="3">Lipoprotein</fullName>
    </recommendedName>
</protein>
<dbReference type="KEGG" id="uli:ETAA1_32380"/>
<proteinExistence type="predicted"/>
<dbReference type="RefSeq" id="WP_145240102.1">
    <property type="nucleotide sequence ID" value="NZ_CP036273.1"/>
</dbReference>
<name>A0A517XUT5_9BACT</name>
<dbReference type="Proteomes" id="UP000319576">
    <property type="component" value="Chromosome"/>
</dbReference>
<dbReference type="AlphaFoldDB" id="A0A517XUT5"/>
<sequence length="68" mass="6673">MRLSKRVGAVAAAVAATTGCPGPGVVNRLAADEDADPPPCPMCGGCHVLVIDEVVVEAGEPPADPPGP</sequence>
<dbReference type="PROSITE" id="PS51257">
    <property type="entry name" value="PROKAR_LIPOPROTEIN"/>
    <property type="match status" value="1"/>
</dbReference>